<dbReference type="Pfam" id="PF00118">
    <property type="entry name" value="Cpn60_TCP1"/>
    <property type="match status" value="1"/>
</dbReference>
<keyword evidence="10" id="KW-1185">Reference proteome</keyword>
<feature type="binding site" evidence="6">
    <location>
        <begin position="86"/>
        <end position="90"/>
    </location>
    <ligand>
        <name>ATP</name>
        <dbReference type="ChEBI" id="CHEBI:30616"/>
    </ligand>
</feature>
<dbReference type="NCBIfam" id="NF009489">
    <property type="entry name" value="PRK12851.1"/>
    <property type="match status" value="1"/>
</dbReference>
<organism evidence="9 10">
    <name type="scientific">Planococcus lenghuensis</name>
    <dbReference type="NCBI Taxonomy" id="2213202"/>
    <lineage>
        <taxon>Bacteria</taxon>
        <taxon>Bacillati</taxon>
        <taxon>Bacillota</taxon>
        <taxon>Bacilli</taxon>
        <taxon>Bacillales</taxon>
        <taxon>Caryophanaceae</taxon>
        <taxon>Planococcus</taxon>
    </lineage>
</organism>
<dbReference type="Gene3D" id="1.10.560.10">
    <property type="entry name" value="GroEL-like equatorial domain"/>
    <property type="match status" value="1"/>
</dbReference>
<comment type="similarity">
    <text evidence="1 6 7">Belongs to the chaperonin (HSP60) family.</text>
</comment>
<dbReference type="GO" id="GO:0005524">
    <property type="term" value="F:ATP binding"/>
    <property type="evidence" value="ECO:0007669"/>
    <property type="project" value="UniProtKB-UniRule"/>
</dbReference>
<dbReference type="SUPFAM" id="SSF54849">
    <property type="entry name" value="GroEL-intermediate domain like"/>
    <property type="match status" value="1"/>
</dbReference>
<dbReference type="Gene3D" id="3.50.7.10">
    <property type="entry name" value="GroEL"/>
    <property type="match status" value="1"/>
</dbReference>
<proteinExistence type="inferred from homology"/>
<dbReference type="OrthoDB" id="9766614at2"/>
<evidence type="ECO:0000313" key="9">
    <source>
        <dbReference type="EMBL" id="AQQ52162.1"/>
    </source>
</evidence>
<evidence type="ECO:0000256" key="1">
    <source>
        <dbReference type="ARBA" id="ARBA00006607"/>
    </source>
</evidence>
<feature type="binding site" evidence="6">
    <location>
        <begin position="478"/>
        <end position="480"/>
    </location>
    <ligand>
        <name>ATP</name>
        <dbReference type="ChEBI" id="CHEBI:30616"/>
    </ligand>
</feature>
<evidence type="ECO:0000256" key="5">
    <source>
        <dbReference type="ARBA" id="ARBA00023235"/>
    </source>
</evidence>
<dbReference type="Gene3D" id="3.30.260.10">
    <property type="entry name" value="TCP-1-like chaperonin intermediate domain"/>
    <property type="match status" value="1"/>
</dbReference>
<dbReference type="GO" id="GO:0051082">
    <property type="term" value="F:unfolded protein binding"/>
    <property type="evidence" value="ECO:0007669"/>
    <property type="project" value="UniProtKB-UniRule"/>
</dbReference>
<comment type="caution">
    <text evidence="6">Lacks conserved residue(s) required for the propagation of feature annotation.</text>
</comment>
<dbReference type="GO" id="GO:0042026">
    <property type="term" value="P:protein refolding"/>
    <property type="evidence" value="ECO:0007669"/>
    <property type="project" value="UniProtKB-UniRule"/>
</dbReference>
<keyword evidence="5 6" id="KW-0413">Isomerase</keyword>
<dbReference type="GO" id="GO:0016853">
    <property type="term" value="F:isomerase activity"/>
    <property type="evidence" value="ECO:0007669"/>
    <property type="project" value="UniProtKB-KW"/>
</dbReference>
<accession>A0A1Q2KWV6</accession>
<dbReference type="SUPFAM" id="SSF52029">
    <property type="entry name" value="GroEL apical domain-like"/>
    <property type="match status" value="1"/>
</dbReference>
<dbReference type="AlphaFoldDB" id="A0A1Q2KWV6"/>
<dbReference type="Proteomes" id="UP000188184">
    <property type="component" value="Chromosome"/>
</dbReference>
<keyword evidence="3 6" id="KW-0067">ATP-binding</keyword>
<dbReference type="EC" id="5.6.1.7" evidence="6"/>
<dbReference type="NCBIfam" id="NF009487">
    <property type="entry name" value="PRK12849.1"/>
    <property type="match status" value="1"/>
</dbReference>
<dbReference type="InterPro" id="IPR001844">
    <property type="entry name" value="Cpn60/GroEL"/>
</dbReference>
<reference evidence="9 10" key="1">
    <citation type="submission" date="2017-02" db="EMBL/GenBank/DDBJ databases">
        <title>The complete genomic sequence of a novel cold adapted crude oil-degrading bacterium Planococcus qaidamina Y42.</title>
        <authorList>
            <person name="Yang R."/>
        </authorList>
    </citation>
    <scope>NUCLEOTIDE SEQUENCE [LARGE SCALE GENOMIC DNA]</scope>
    <source>
        <strain evidence="9 10">Y42</strain>
    </source>
</reference>
<sequence>MAKEIKFSEDARSLMARGVDQLANAVKVTLGPKGRNVVLEKKFGSPLITNDGVTIAKEIELEDAFENMGAKLVAEVASKTNDIAGDGTTTATVLAQAMIREGLKNVTAGANPVGIRRGIELAVERALGELKDISKPIQGKEEIAQVAAISSGDNEVGQLIAEAMERVGNDGVITIEESRGFTTELDVVEGMQFDRGYASPYMVTDSDKMEAVLENPYILITDKKIGNIQEVLPVLEQVVQQGRPLLLIAEDVEGEALATLVVNKLRGTFNAVAVKAPGFGDRRKAMLEDIAALTGGELITEDLGLDLKSADVSQLGRAAKVVVTKETTTIVEGAGESDKIAARVNQIRGQLEDTSSEFDKEKLQERLAKLAGGVAVIKVGAATETELKERKLRIEDALNSTRAAVEEGIVSGGGTALINVYNSVNELAEAQEGDVATGVKIVLRALEEPVRQIADNAGLEGSIIVDRLKREEVGTGFNAANGEWVNMIDAGIVDPTKVTRSALQNAASVAAMFLTTEAVVADIPEENAGGGMPDMGGMGGMM</sequence>
<dbReference type="KEGG" id="pmar:B0X71_02890"/>
<dbReference type="FunFam" id="3.50.7.10:FF:000001">
    <property type="entry name" value="60 kDa chaperonin"/>
    <property type="match status" value="1"/>
</dbReference>
<dbReference type="SUPFAM" id="SSF48592">
    <property type="entry name" value="GroEL equatorial domain-like"/>
    <property type="match status" value="1"/>
</dbReference>
<dbReference type="InterPro" id="IPR027413">
    <property type="entry name" value="GROEL-like_equatorial_sf"/>
</dbReference>
<dbReference type="RefSeq" id="WP_077588034.1">
    <property type="nucleotide sequence ID" value="NZ_CP019640.1"/>
</dbReference>
<dbReference type="InterPro" id="IPR018370">
    <property type="entry name" value="Chaperonin_Cpn60_CS"/>
</dbReference>
<evidence type="ECO:0000256" key="2">
    <source>
        <dbReference type="ARBA" id="ARBA00022741"/>
    </source>
</evidence>
<dbReference type="GO" id="GO:0005737">
    <property type="term" value="C:cytoplasm"/>
    <property type="evidence" value="ECO:0007669"/>
    <property type="project" value="UniProtKB-SubCell"/>
</dbReference>
<dbReference type="NCBIfam" id="NF000592">
    <property type="entry name" value="PRK00013.1"/>
    <property type="match status" value="1"/>
</dbReference>
<feature type="binding site" evidence="6">
    <location>
        <begin position="29"/>
        <end position="32"/>
    </location>
    <ligand>
        <name>ATP</name>
        <dbReference type="ChEBI" id="CHEBI:30616"/>
    </ligand>
</feature>
<keyword evidence="2 6" id="KW-0547">Nucleotide-binding</keyword>
<dbReference type="NCBIfam" id="TIGR02348">
    <property type="entry name" value="GroEL"/>
    <property type="match status" value="1"/>
</dbReference>
<dbReference type="InterPro" id="IPR027409">
    <property type="entry name" value="GroEL-like_apical_dom_sf"/>
</dbReference>
<dbReference type="PRINTS" id="PR00298">
    <property type="entry name" value="CHAPERONIN60"/>
</dbReference>
<feature type="binding site" evidence="6">
    <location>
        <position position="494"/>
    </location>
    <ligand>
        <name>ATP</name>
        <dbReference type="ChEBI" id="CHEBI:30616"/>
    </ligand>
</feature>
<dbReference type="NCBIfam" id="NF009488">
    <property type="entry name" value="PRK12850.1"/>
    <property type="match status" value="1"/>
</dbReference>
<evidence type="ECO:0000256" key="7">
    <source>
        <dbReference type="RuleBase" id="RU000418"/>
    </source>
</evidence>
<evidence type="ECO:0000313" key="10">
    <source>
        <dbReference type="Proteomes" id="UP000188184"/>
    </source>
</evidence>
<comment type="subunit">
    <text evidence="6 8">Forms a cylinder of 14 subunits composed of two heptameric rings stacked back-to-back. Interacts with the co-chaperonin GroES.</text>
</comment>
<dbReference type="EMBL" id="CP019640">
    <property type="protein sequence ID" value="AQQ52162.1"/>
    <property type="molecule type" value="Genomic_DNA"/>
</dbReference>
<gene>
    <name evidence="6" type="primary">groEL</name>
    <name evidence="6" type="synonym">groL</name>
    <name evidence="9" type="ORF">B0X71_02890</name>
</gene>
<keyword evidence="4 6" id="KW-0143">Chaperone</keyword>
<dbReference type="FunFam" id="1.10.560.10:FF:000001">
    <property type="entry name" value="60 kDa chaperonin"/>
    <property type="match status" value="1"/>
</dbReference>
<dbReference type="HAMAP" id="MF_00600">
    <property type="entry name" value="CH60"/>
    <property type="match status" value="1"/>
</dbReference>
<dbReference type="InterPro" id="IPR002423">
    <property type="entry name" value="Cpn60/GroEL/TCP-1"/>
</dbReference>
<name>A0A1Q2KWV6_9BACL</name>
<keyword evidence="6" id="KW-0963">Cytoplasm</keyword>
<dbReference type="GO" id="GO:0140662">
    <property type="term" value="F:ATP-dependent protein folding chaperone"/>
    <property type="evidence" value="ECO:0007669"/>
    <property type="project" value="InterPro"/>
</dbReference>
<comment type="subcellular location">
    <subcellularLocation>
        <location evidence="6">Cytoplasm</location>
    </subcellularLocation>
</comment>
<protein>
    <recommendedName>
        <fullName evidence="6">Chaperonin GroEL</fullName>
        <ecNumber evidence="6">5.6.1.7</ecNumber>
    </recommendedName>
    <alternativeName>
        <fullName evidence="6">60 kDa chaperonin</fullName>
    </alternativeName>
    <alternativeName>
        <fullName evidence="6">Chaperonin-60</fullName>
        <shortName evidence="6">Cpn60</shortName>
    </alternativeName>
</protein>
<evidence type="ECO:0000256" key="8">
    <source>
        <dbReference type="RuleBase" id="RU000419"/>
    </source>
</evidence>
<evidence type="ECO:0000256" key="3">
    <source>
        <dbReference type="ARBA" id="ARBA00022840"/>
    </source>
</evidence>
<dbReference type="PANTHER" id="PTHR45633">
    <property type="entry name" value="60 KDA HEAT SHOCK PROTEIN, MITOCHONDRIAL"/>
    <property type="match status" value="1"/>
</dbReference>
<evidence type="ECO:0000256" key="6">
    <source>
        <dbReference type="HAMAP-Rule" id="MF_00600"/>
    </source>
</evidence>
<feature type="binding site" evidence="6">
    <location>
        <position position="413"/>
    </location>
    <ligand>
        <name>ATP</name>
        <dbReference type="ChEBI" id="CHEBI:30616"/>
    </ligand>
</feature>
<dbReference type="InterPro" id="IPR027410">
    <property type="entry name" value="TCP-1-like_intermed_sf"/>
</dbReference>
<dbReference type="PROSITE" id="PS00296">
    <property type="entry name" value="CHAPERONINS_CPN60"/>
    <property type="match status" value="1"/>
</dbReference>
<dbReference type="CDD" id="cd03344">
    <property type="entry name" value="GroEL"/>
    <property type="match status" value="1"/>
</dbReference>
<comment type="function">
    <text evidence="6 8">Together with its co-chaperonin GroES, plays an essential role in assisting protein folding. The GroEL-GroES system forms a nano-cage that allows encapsulation of the non-native substrate proteins and provides a physical environment optimized to promote and accelerate protein folding.</text>
</comment>
<evidence type="ECO:0000256" key="4">
    <source>
        <dbReference type="ARBA" id="ARBA00023186"/>
    </source>
</evidence>